<name>A0ABX7Y2Z0_9ACTN</name>
<feature type="active site" evidence="9">
    <location>
        <position position="253"/>
    </location>
</feature>
<evidence type="ECO:0000256" key="5">
    <source>
        <dbReference type="ARBA" id="ARBA00022908"/>
    </source>
</evidence>
<dbReference type="SUPFAM" id="SSF56349">
    <property type="entry name" value="DNA breaking-rejoining enzymes"/>
    <property type="match status" value="1"/>
</dbReference>
<feature type="domain" description="Core-binding (CB)" evidence="11">
    <location>
        <begin position="11"/>
        <end position="93"/>
    </location>
</feature>
<evidence type="ECO:0000256" key="2">
    <source>
        <dbReference type="ARBA" id="ARBA00022490"/>
    </source>
</evidence>
<feature type="active site" evidence="9">
    <location>
        <position position="158"/>
    </location>
</feature>
<keyword evidence="8 9" id="KW-0131">Cell cycle</keyword>
<dbReference type="Pfam" id="PF00589">
    <property type="entry name" value="Phage_integrase"/>
    <property type="match status" value="1"/>
</dbReference>
<comment type="function">
    <text evidence="9">Site-specific tyrosine recombinase, which acts by catalyzing the cutting and rejoining of the recombining DNA molecules. The XerC-XerD complex is essential to convert dimers of the bacterial chromosome into monomers to permit their segregation at cell division. It also contributes to the segregational stability of plasmids.</text>
</comment>
<comment type="subunit">
    <text evidence="9">Forms a cyclic heterotetrameric complex composed of two molecules of XerC and two molecules of XerD.</text>
</comment>
<evidence type="ECO:0000259" key="11">
    <source>
        <dbReference type="PROSITE" id="PS51900"/>
    </source>
</evidence>
<keyword evidence="2 9" id="KW-0963">Cytoplasm</keyword>
<dbReference type="PROSITE" id="PS51898">
    <property type="entry name" value="TYR_RECOMBINASE"/>
    <property type="match status" value="1"/>
</dbReference>
<evidence type="ECO:0000256" key="6">
    <source>
        <dbReference type="ARBA" id="ARBA00023125"/>
    </source>
</evidence>
<keyword evidence="5 9" id="KW-0229">DNA integration</keyword>
<keyword evidence="3 9" id="KW-0132">Cell division</keyword>
<evidence type="ECO:0000256" key="7">
    <source>
        <dbReference type="ARBA" id="ARBA00023172"/>
    </source>
</evidence>
<comment type="subcellular location">
    <subcellularLocation>
        <location evidence="1 9">Cytoplasm</location>
    </subcellularLocation>
</comment>
<organism evidence="12 13">
    <name type="scientific">Arachnia rubra</name>
    <dbReference type="NCBI Taxonomy" id="1547448"/>
    <lineage>
        <taxon>Bacteria</taxon>
        <taxon>Bacillati</taxon>
        <taxon>Actinomycetota</taxon>
        <taxon>Actinomycetes</taxon>
        <taxon>Propionibacteriales</taxon>
        <taxon>Propionibacteriaceae</taxon>
        <taxon>Arachnia</taxon>
    </lineage>
</organism>
<dbReference type="InterPro" id="IPR004107">
    <property type="entry name" value="Integrase_SAM-like_N"/>
</dbReference>
<evidence type="ECO:0000256" key="3">
    <source>
        <dbReference type="ARBA" id="ARBA00022618"/>
    </source>
</evidence>
<evidence type="ECO:0000313" key="12">
    <source>
        <dbReference type="EMBL" id="QUC07226.1"/>
    </source>
</evidence>
<dbReference type="InterPro" id="IPR013762">
    <property type="entry name" value="Integrase-like_cat_sf"/>
</dbReference>
<dbReference type="PANTHER" id="PTHR30349:SF77">
    <property type="entry name" value="TYROSINE RECOMBINASE XERC"/>
    <property type="match status" value="1"/>
</dbReference>
<dbReference type="EMBL" id="CP072384">
    <property type="protein sequence ID" value="QUC07226.1"/>
    <property type="molecule type" value="Genomic_DNA"/>
</dbReference>
<dbReference type="InterPro" id="IPR011010">
    <property type="entry name" value="DNA_brk_join_enz"/>
</dbReference>
<dbReference type="InterPro" id="IPR010998">
    <property type="entry name" value="Integrase_recombinase_N"/>
</dbReference>
<sequence>MHAATLGSMQGPWAEVVAEYQNHLETERGLSSNTVRAYMTDLASLASSAQVPPGQVTLTHLRSWLAEQADSGAEPATLQRRVSCARGFFAWAHREGLVVSSPAARLRTPRQPRSLPEVPTETQMDGTIGFLASAAVGGDPVALRDVALVELLYASGLRISEACGLGLRDVDFENSTVRVLGKGDKERAVPMGAPARRALRAWLAVRDTVAGPDSPSRVFLGVRGGALDPRVARRVVHAATAVGGVSVGPHALRHAMATHLLSGGADLRSVQEMLGHATVATTQRYTHVTNERLRAAFRQAHPRA</sequence>
<dbReference type="Proteomes" id="UP000678513">
    <property type="component" value="Chromosome"/>
</dbReference>
<keyword evidence="13" id="KW-1185">Reference proteome</keyword>
<dbReference type="HAMAP" id="MF_01808">
    <property type="entry name" value="Recomb_XerC_XerD"/>
    <property type="match status" value="1"/>
</dbReference>
<reference evidence="12 13" key="1">
    <citation type="submission" date="2021-03" db="EMBL/GenBank/DDBJ databases">
        <title>Human Oral Microbial Genomes.</title>
        <authorList>
            <person name="Johnston C.D."/>
            <person name="Chen T."/>
            <person name="Dewhirst F.E."/>
        </authorList>
    </citation>
    <scope>NUCLEOTIDE SEQUENCE [LARGE SCALE GENOMIC DNA]</scope>
    <source>
        <strain evidence="12 13">DSMZ 100122</strain>
    </source>
</reference>
<accession>A0ABX7Y2Z0</accession>
<evidence type="ECO:0000256" key="4">
    <source>
        <dbReference type="ARBA" id="ARBA00022829"/>
    </source>
</evidence>
<dbReference type="Gene3D" id="1.10.443.10">
    <property type="entry name" value="Intergrase catalytic core"/>
    <property type="match status" value="1"/>
</dbReference>
<keyword evidence="7 9" id="KW-0233">DNA recombination</keyword>
<gene>
    <name evidence="9" type="primary">xerC</name>
    <name evidence="12" type="ORF">J5A65_09750</name>
</gene>
<keyword evidence="4 9" id="KW-0159">Chromosome partition</keyword>
<dbReference type="CDD" id="cd00798">
    <property type="entry name" value="INT_XerDC_C"/>
    <property type="match status" value="1"/>
</dbReference>
<dbReference type="InterPro" id="IPR044068">
    <property type="entry name" value="CB"/>
</dbReference>
<feature type="domain" description="Tyr recombinase" evidence="10">
    <location>
        <begin position="114"/>
        <end position="298"/>
    </location>
</feature>
<dbReference type="Pfam" id="PF02899">
    <property type="entry name" value="Phage_int_SAM_1"/>
    <property type="match status" value="1"/>
</dbReference>
<feature type="active site" evidence="9">
    <location>
        <position position="276"/>
    </location>
</feature>
<proteinExistence type="inferred from homology"/>
<feature type="active site" evidence="9">
    <location>
        <position position="250"/>
    </location>
</feature>
<evidence type="ECO:0000256" key="1">
    <source>
        <dbReference type="ARBA" id="ARBA00004496"/>
    </source>
</evidence>
<dbReference type="PANTHER" id="PTHR30349">
    <property type="entry name" value="PHAGE INTEGRASE-RELATED"/>
    <property type="match status" value="1"/>
</dbReference>
<keyword evidence="6 9" id="KW-0238">DNA-binding</keyword>
<evidence type="ECO:0000256" key="9">
    <source>
        <dbReference type="HAMAP-Rule" id="MF_01808"/>
    </source>
</evidence>
<dbReference type="PROSITE" id="PS51900">
    <property type="entry name" value="CB"/>
    <property type="match status" value="1"/>
</dbReference>
<feature type="active site" evidence="9">
    <location>
        <position position="182"/>
    </location>
</feature>
<dbReference type="Gene3D" id="1.10.150.130">
    <property type="match status" value="1"/>
</dbReference>
<protein>
    <recommendedName>
        <fullName evidence="9">Tyrosine recombinase XerC</fullName>
    </recommendedName>
</protein>
<feature type="active site" description="O-(3'-phospho-DNA)-tyrosine intermediate" evidence="9">
    <location>
        <position position="285"/>
    </location>
</feature>
<evidence type="ECO:0000313" key="13">
    <source>
        <dbReference type="Proteomes" id="UP000678513"/>
    </source>
</evidence>
<comment type="similarity">
    <text evidence="9">Belongs to the 'phage' integrase family. XerC subfamily.</text>
</comment>
<dbReference type="InterPro" id="IPR023009">
    <property type="entry name" value="Tyrosine_recombinase_XerC/XerD"/>
</dbReference>
<dbReference type="InterPro" id="IPR002104">
    <property type="entry name" value="Integrase_catalytic"/>
</dbReference>
<evidence type="ECO:0000259" key="10">
    <source>
        <dbReference type="PROSITE" id="PS51898"/>
    </source>
</evidence>
<dbReference type="InterPro" id="IPR050090">
    <property type="entry name" value="Tyrosine_recombinase_XerCD"/>
</dbReference>
<evidence type="ECO:0000256" key="8">
    <source>
        <dbReference type="ARBA" id="ARBA00023306"/>
    </source>
</evidence>